<reference evidence="4 5" key="1">
    <citation type="submission" date="2019-01" db="EMBL/GenBank/DDBJ databases">
        <title>Filimonas sp. strain TTM-71.</title>
        <authorList>
            <person name="Chen W.-M."/>
        </authorList>
    </citation>
    <scope>NUCLEOTIDE SEQUENCE [LARGE SCALE GENOMIC DNA]</scope>
    <source>
        <strain evidence="4 5">TTM-71</strain>
    </source>
</reference>
<dbReference type="InterPro" id="IPR019734">
    <property type="entry name" value="TPR_rpt"/>
</dbReference>
<dbReference type="PANTHER" id="PTHR44858:SF1">
    <property type="entry name" value="UDP-N-ACETYLGLUCOSAMINE--PEPTIDE N-ACETYLGLUCOSAMINYLTRANSFERASE SPINDLY-RELATED"/>
    <property type="match status" value="1"/>
</dbReference>
<organism evidence="4 5">
    <name type="scientific">Filimonas effusa</name>
    <dbReference type="NCBI Taxonomy" id="2508721"/>
    <lineage>
        <taxon>Bacteria</taxon>
        <taxon>Pseudomonadati</taxon>
        <taxon>Bacteroidota</taxon>
        <taxon>Chitinophagia</taxon>
        <taxon>Chitinophagales</taxon>
        <taxon>Chitinophagaceae</taxon>
        <taxon>Filimonas</taxon>
    </lineage>
</organism>
<dbReference type="AlphaFoldDB" id="A0A4Q1DDL9"/>
<dbReference type="EMBL" id="SDHZ01000001">
    <property type="protein sequence ID" value="RXK86669.1"/>
    <property type="molecule type" value="Genomic_DNA"/>
</dbReference>
<keyword evidence="1" id="KW-0677">Repeat</keyword>
<dbReference type="SUPFAM" id="SSF48452">
    <property type="entry name" value="TPR-like"/>
    <property type="match status" value="2"/>
</dbReference>
<accession>A0A4Q1DDL9</accession>
<sequence length="299" mass="33411">MTRIQAKRNWEGENGEFLAEYGRGHYICVMKKAVGVIALFGFMTLNTGCGSNGKEEQQTENNDALPAAVEKMQAAVKQKPDSTGLRLRLVDMLDSIGHYKEAAAEMDSLLVKDSSNYGLWFTKAQVLEHSGDTTGAIKGYSNAIRIYAAPDALLSLANLYAEKKDKRTLDALATVQQMRLGRETDANCAFIAGVYYARTGNAAAALEQFDNCIANNYTYMEAYIEKGMLYFDRKEYKQAMEVFRFASTVNTLYADAYYYQARCYEMMGQKDSAILRFKQSLSLDKGLKEARAGLKRLGE</sequence>
<evidence type="ECO:0000313" key="5">
    <source>
        <dbReference type="Proteomes" id="UP000290545"/>
    </source>
</evidence>
<comment type="caution">
    <text evidence="4">The sequence shown here is derived from an EMBL/GenBank/DDBJ whole genome shotgun (WGS) entry which is preliminary data.</text>
</comment>
<feature type="repeat" description="TPR" evidence="3">
    <location>
        <begin position="254"/>
        <end position="287"/>
    </location>
</feature>
<gene>
    <name evidence="4" type="ORF">ESB13_07650</name>
</gene>
<dbReference type="Proteomes" id="UP000290545">
    <property type="component" value="Unassembled WGS sequence"/>
</dbReference>
<dbReference type="PROSITE" id="PS50005">
    <property type="entry name" value="TPR"/>
    <property type="match status" value="2"/>
</dbReference>
<evidence type="ECO:0000313" key="4">
    <source>
        <dbReference type="EMBL" id="RXK86669.1"/>
    </source>
</evidence>
<evidence type="ECO:0000256" key="1">
    <source>
        <dbReference type="ARBA" id="ARBA00022737"/>
    </source>
</evidence>
<dbReference type="Pfam" id="PF13432">
    <property type="entry name" value="TPR_16"/>
    <property type="match status" value="2"/>
</dbReference>
<keyword evidence="2 3" id="KW-0802">TPR repeat</keyword>
<dbReference type="InterPro" id="IPR011990">
    <property type="entry name" value="TPR-like_helical_dom_sf"/>
</dbReference>
<evidence type="ECO:0000256" key="3">
    <source>
        <dbReference type="PROSITE-ProRule" id="PRU00339"/>
    </source>
</evidence>
<dbReference type="OrthoDB" id="639380at2"/>
<evidence type="ECO:0000256" key="2">
    <source>
        <dbReference type="ARBA" id="ARBA00022803"/>
    </source>
</evidence>
<proteinExistence type="predicted"/>
<feature type="repeat" description="TPR" evidence="3">
    <location>
        <begin position="220"/>
        <end position="253"/>
    </location>
</feature>
<dbReference type="Gene3D" id="1.25.40.10">
    <property type="entry name" value="Tetratricopeptide repeat domain"/>
    <property type="match status" value="2"/>
</dbReference>
<dbReference type="InterPro" id="IPR050498">
    <property type="entry name" value="Ycf3"/>
</dbReference>
<name>A0A4Q1DDL9_9BACT</name>
<keyword evidence="5" id="KW-1185">Reference proteome</keyword>
<dbReference type="PANTHER" id="PTHR44858">
    <property type="entry name" value="TETRATRICOPEPTIDE REPEAT PROTEIN 6"/>
    <property type="match status" value="1"/>
</dbReference>
<protein>
    <submittedName>
        <fullName evidence="4">Tetratricopeptide repeat protein</fullName>
    </submittedName>
</protein>
<dbReference type="Pfam" id="PF13174">
    <property type="entry name" value="TPR_6"/>
    <property type="match status" value="1"/>
</dbReference>
<dbReference type="SMART" id="SM00028">
    <property type="entry name" value="TPR"/>
    <property type="match status" value="4"/>
</dbReference>